<dbReference type="InterPro" id="IPR053157">
    <property type="entry name" value="Sterol_Uptake_Regulator"/>
</dbReference>
<dbReference type="PROSITE" id="PS00463">
    <property type="entry name" value="ZN2_CY6_FUNGAL_1"/>
    <property type="match status" value="1"/>
</dbReference>
<dbReference type="Gene3D" id="4.10.240.10">
    <property type="entry name" value="Zn(2)-C6 fungal-type DNA-binding domain"/>
    <property type="match status" value="1"/>
</dbReference>
<organism evidence="4 5">
    <name type="scientific">Lentithecium fluviatile CBS 122367</name>
    <dbReference type="NCBI Taxonomy" id="1168545"/>
    <lineage>
        <taxon>Eukaryota</taxon>
        <taxon>Fungi</taxon>
        <taxon>Dikarya</taxon>
        <taxon>Ascomycota</taxon>
        <taxon>Pezizomycotina</taxon>
        <taxon>Dothideomycetes</taxon>
        <taxon>Pleosporomycetidae</taxon>
        <taxon>Pleosporales</taxon>
        <taxon>Massarineae</taxon>
        <taxon>Lentitheciaceae</taxon>
        <taxon>Lentithecium</taxon>
    </lineage>
</organism>
<keyword evidence="5" id="KW-1185">Reference proteome</keyword>
<feature type="region of interest" description="Disordered" evidence="2">
    <location>
        <begin position="45"/>
        <end position="89"/>
    </location>
</feature>
<name>A0A6G1IIJ8_9PLEO</name>
<sequence>MPQRRTHRKSRYGCDQCKKRRVKCDEKPPRCANCIARDEHCHFSRPPPQLHAQSTPQATPSPYNTSQSVDPGDHASPDFWRSGSESPNDSAPVFWDSIRLRELRLMHHWTTYTYRSAGRQWDRLFKEYIPKEALRADYLMSALLGLTSFHLASEALVEDVQLARQHVAVGLQYQDQGLSGLRNAIANINAENCSPVLFTSILISACVIISPLLPAGTDDTTQSAAEAILPLPEYLSAVEAIKTASLHWLGNTSINMYVDKNFEDAEVERPLFISELRRLNESHAPASEQIIFDKAIAVLEKASLKEAAIASWLVDIGPDFLDELRRGESVALAIYMHWGTLLDQLHHIWWAKFSGKRLVEELSMRLSERGENWLHITTWCRKQVELFIVNQGPMKEQT</sequence>
<dbReference type="Pfam" id="PF00172">
    <property type="entry name" value="Zn_clus"/>
    <property type="match status" value="1"/>
</dbReference>
<dbReference type="Proteomes" id="UP000799291">
    <property type="component" value="Unassembled WGS sequence"/>
</dbReference>
<evidence type="ECO:0000259" key="3">
    <source>
        <dbReference type="PROSITE" id="PS50048"/>
    </source>
</evidence>
<dbReference type="InterPro" id="IPR001138">
    <property type="entry name" value="Zn2Cys6_DnaBD"/>
</dbReference>
<dbReference type="PANTHER" id="PTHR47784">
    <property type="entry name" value="STEROL UPTAKE CONTROL PROTEIN 2"/>
    <property type="match status" value="1"/>
</dbReference>
<dbReference type="SUPFAM" id="SSF57701">
    <property type="entry name" value="Zn2/Cys6 DNA-binding domain"/>
    <property type="match status" value="1"/>
</dbReference>
<feature type="compositionally biased region" description="Polar residues" evidence="2">
    <location>
        <begin position="51"/>
        <end position="69"/>
    </location>
</feature>
<dbReference type="PROSITE" id="PS50048">
    <property type="entry name" value="ZN2_CY6_FUNGAL_2"/>
    <property type="match status" value="1"/>
</dbReference>
<evidence type="ECO:0000256" key="1">
    <source>
        <dbReference type="ARBA" id="ARBA00023242"/>
    </source>
</evidence>
<keyword evidence="1" id="KW-0539">Nucleus</keyword>
<dbReference type="GO" id="GO:0008270">
    <property type="term" value="F:zinc ion binding"/>
    <property type="evidence" value="ECO:0007669"/>
    <property type="project" value="InterPro"/>
</dbReference>
<proteinExistence type="predicted"/>
<protein>
    <recommendedName>
        <fullName evidence="3">Zn(2)-C6 fungal-type domain-containing protein</fullName>
    </recommendedName>
</protein>
<gene>
    <name evidence="4" type="ORF">K458DRAFT_423662</name>
</gene>
<dbReference type="CDD" id="cd00067">
    <property type="entry name" value="GAL4"/>
    <property type="match status" value="1"/>
</dbReference>
<dbReference type="GO" id="GO:0001228">
    <property type="term" value="F:DNA-binding transcription activator activity, RNA polymerase II-specific"/>
    <property type="evidence" value="ECO:0007669"/>
    <property type="project" value="TreeGrafter"/>
</dbReference>
<evidence type="ECO:0000313" key="5">
    <source>
        <dbReference type="Proteomes" id="UP000799291"/>
    </source>
</evidence>
<dbReference type="EMBL" id="MU005618">
    <property type="protein sequence ID" value="KAF2677810.1"/>
    <property type="molecule type" value="Genomic_DNA"/>
</dbReference>
<dbReference type="PANTHER" id="PTHR47784:SF10">
    <property type="entry name" value="TRANSCRIPTION FACTOR, PUTATIVE (AFU_ORTHOLOGUE AFUA_6G14150)-RELATED"/>
    <property type="match status" value="1"/>
</dbReference>
<dbReference type="AlphaFoldDB" id="A0A6G1IIJ8"/>
<reference evidence="4" key="1">
    <citation type="journal article" date="2020" name="Stud. Mycol.">
        <title>101 Dothideomycetes genomes: a test case for predicting lifestyles and emergence of pathogens.</title>
        <authorList>
            <person name="Haridas S."/>
            <person name="Albert R."/>
            <person name="Binder M."/>
            <person name="Bloem J."/>
            <person name="Labutti K."/>
            <person name="Salamov A."/>
            <person name="Andreopoulos B."/>
            <person name="Baker S."/>
            <person name="Barry K."/>
            <person name="Bills G."/>
            <person name="Bluhm B."/>
            <person name="Cannon C."/>
            <person name="Castanera R."/>
            <person name="Culley D."/>
            <person name="Daum C."/>
            <person name="Ezra D."/>
            <person name="Gonzalez J."/>
            <person name="Henrissat B."/>
            <person name="Kuo A."/>
            <person name="Liang C."/>
            <person name="Lipzen A."/>
            <person name="Lutzoni F."/>
            <person name="Magnuson J."/>
            <person name="Mondo S."/>
            <person name="Nolan M."/>
            <person name="Ohm R."/>
            <person name="Pangilinan J."/>
            <person name="Park H.-J."/>
            <person name="Ramirez L."/>
            <person name="Alfaro M."/>
            <person name="Sun H."/>
            <person name="Tritt A."/>
            <person name="Yoshinaga Y."/>
            <person name="Zwiers L.-H."/>
            <person name="Turgeon B."/>
            <person name="Goodwin S."/>
            <person name="Spatafora J."/>
            <person name="Crous P."/>
            <person name="Grigoriev I."/>
        </authorList>
    </citation>
    <scope>NUCLEOTIDE SEQUENCE</scope>
    <source>
        <strain evidence="4">CBS 122367</strain>
    </source>
</reference>
<dbReference type="OrthoDB" id="4937900at2759"/>
<evidence type="ECO:0000313" key="4">
    <source>
        <dbReference type="EMBL" id="KAF2677810.1"/>
    </source>
</evidence>
<accession>A0A6G1IIJ8</accession>
<evidence type="ECO:0000256" key="2">
    <source>
        <dbReference type="SAM" id="MobiDB-lite"/>
    </source>
</evidence>
<feature type="domain" description="Zn(2)-C6 fungal-type" evidence="3">
    <location>
        <begin position="13"/>
        <end position="43"/>
    </location>
</feature>
<dbReference type="SMART" id="SM00066">
    <property type="entry name" value="GAL4"/>
    <property type="match status" value="1"/>
</dbReference>
<dbReference type="InterPro" id="IPR036864">
    <property type="entry name" value="Zn2-C6_fun-type_DNA-bd_sf"/>
</dbReference>